<accession>A0AAV1W0Y6</accession>
<protein>
    <submittedName>
        <fullName evidence="1">Uncharacterized protein</fullName>
    </submittedName>
</protein>
<dbReference type="Proteomes" id="UP001497480">
    <property type="component" value="Unassembled WGS sequence"/>
</dbReference>
<name>A0AAV1W0Y6_LUPLU</name>
<keyword evidence="2" id="KW-1185">Reference proteome</keyword>
<sequence>MSIMTIQNLVRSLAEEIGDLHARVRRLPTKKGTGGACLEPGAAWNVEQTNEWKEFYNVELVEEDEEAIFDVYSKVVLENRSFNDAFTNRHWP</sequence>
<gene>
    <name evidence="1" type="ORF">LLUT_LOCUS3950</name>
</gene>
<comment type="caution">
    <text evidence="1">The sequence shown here is derived from an EMBL/GenBank/DDBJ whole genome shotgun (WGS) entry which is preliminary data.</text>
</comment>
<reference evidence="1 2" key="1">
    <citation type="submission" date="2024-03" db="EMBL/GenBank/DDBJ databases">
        <authorList>
            <person name="Martinez-Hernandez J."/>
        </authorList>
    </citation>
    <scope>NUCLEOTIDE SEQUENCE [LARGE SCALE GENOMIC DNA]</scope>
</reference>
<dbReference type="EMBL" id="CAXHTB010000003">
    <property type="protein sequence ID" value="CAL0302890.1"/>
    <property type="molecule type" value="Genomic_DNA"/>
</dbReference>
<organism evidence="1 2">
    <name type="scientific">Lupinus luteus</name>
    <name type="common">European yellow lupine</name>
    <dbReference type="NCBI Taxonomy" id="3873"/>
    <lineage>
        <taxon>Eukaryota</taxon>
        <taxon>Viridiplantae</taxon>
        <taxon>Streptophyta</taxon>
        <taxon>Embryophyta</taxon>
        <taxon>Tracheophyta</taxon>
        <taxon>Spermatophyta</taxon>
        <taxon>Magnoliopsida</taxon>
        <taxon>eudicotyledons</taxon>
        <taxon>Gunneridae</taxon>
        <taxon>Pentapetalae</taxon>
        <taxon>rosids</taxon>
        <taxon>fabids</taxon>
        <taxon>Fabales</taxon>
        <taxon>Fabaceae</taxon>
        <taxon>Papilionoideae</taxon>
        <taxon>50 kb inversion clade</taxon>
        <taxon>genistoids sensu lato</taxon>
        <taxon>core genistoids</taxon>
        <taxon>Genisteae</taxon>
        <taxon>Lupinus</taxon>
    </lineage>
</organism>
<proteinExistence type="predicted"/>
<dbReference type="AlphaFoldDB" id="A0AAV1W0Y6"/>
<evidence type="ECO:0000313" key="1">
    <source>
        <dbReference type="EMBL" id="CAL0302890.1"/>
    </source>
</evidence>
<evidence type="ECO:0000313" key="2">
    <source>
        <dbReference type="Proteomes" id="UP001497480"/>
    </source>
</evidence>